<name>A0A2G9HYW6_9LAMI</name>
<accession>A0A2G9HYW6</accession>
<dbReference type="InterPro" id="IPR006501">
    <property type="entry name" value="Pectinesterase_inhib_dom"/>
</dbReference>
<reference evidence="8" key="1">
    <citation type="journal article" date="2018" name="Gigascience">
        <title>Genome assembly of the Pink Ipe (Handroanthus impetiginosus, Bignoniaceae), a highly valued, ecologically keystone Neotropical timber forest tree.</title>
        <authorList>
            <person name="Silva-Junior O.B."/>
            <person name="Grattapaglia D."/>
            <person name="Novaes E."/>
            <person name="Collevatti R.G."/>
        </authorList>
    </citation>
    <scope>NUCLEOTIDE SEQUENCE [LARGE SCALE GENOMIC DNA]</scope>
    <source>
        <strain evidence="8">cv. UFG-1</strain>
    </source>
</reference>
<dbReference type="GO" id="GO:0046910">
    <property type="term" value="F:pectinesterase inhibitor activity"/>
    <property type="evidence" value="ECO:0007669"/>
    <property type="project" value="InterPro"/>
</dbReference>
<feature type="domain" description="Pectinesterase inhibitor" evidence="6">
    <location>
        <begin position="29"/>
        <end position="174"/>
    </location>
</feature>
<dbReference type="Proteomes" id="UP000231279">
    <property type="component" value="Unassembled WGS sequence"/>
</dbReference>
<comment type="similarity">
    <text evidence="3">Belongs to the PMEI family.</text>
</comment>
<evidence type="ECO:0000256" key="4">
    <source>
        <dbReference type="SAM" id="Coils"/>
    </source>
</evidence>
<dbReference type="Pfam" id="PF04043">
    <property type="entry name" value="PMEI"/>
    <property type="match status" value="1"/>
</dbReference>
<evidence type="ECO:0000256" key="1">
    <source>
        <dbReference type="ARBA" id="ARBA00022729"/>
    </source>
</evidence>
<dbReference type="NCBIfam" id="TIGR01614">
    <property type="entry name" value="PME_inhib"/>
    <property type="match status" value="1"/>
</dbReference>
<dbReference type="OrthoDB" id="764172at2759"/>
<dbReference type="PANTHER" id="PTHR36710">
    <property type="entry name" value="PECTINESTERASE INHIBITOR-LIKE"/>
    <property type="match status" value="1"/>
</dbReference>
<feature type="signal peptide" evidence="5">
    <location>
        <begin position="1"/>
        <end position="20"/>
    </location>
</feature>
<keyword evidence="8" id="KW-1185">Reference proteome</keyword>
<proteinExistence type="inferred from homology"/>
<dbReference type="InterPro" id="IPR035513">
    <property type="entry name" value="Invertase/methylesterase_inhib"/>
</dbReference>
<dbReference type="EMBL" id="NKXS01000705">
    <property type="protein sequence ID" value="PIN22705.1"/>
    <property type="molecule type" value="Genomic_DNA"/>
</dbReference>
<dbReference type="Gene3D" id="1.20.140.40">
    <property type="entry name" value="Invertase/pectin methylesterase inhibitor family protein"/>
    <property type="match status" value="1"/>
</dbReference>
<evidence type="ECO:0000256" key="2">
    <source>
        <dbReference type="ARBA" id="ARBA00023157"/>
    </source>
</evidence>
<evidence type="ECO:0000313" key="8">
    <source>
        <dbReference type="Proteomes" id="UP000231279"/>
    </source>
</evidence>
<dbReference type="PANTHER" id="PTHR36710:SF8">
    <property type="entry name" value="PECTINESTERASE INHIBITOR-LIKE"/>
    <property type="match status" value="1"/>
</dbReference>
<comment type="caution">
    <text evidence="7">The sequence shown here is derived from an EMBL/GenBank/DDBJ whole genome shotgun (WGS) entry which is preliminary data.</text>
</comment>
<sequence length="181" mass="20124">MAFFSTSAVMILTFVVFVLATTPSTAHKVTDTEIKHLCSKSSHPARCYELLKSDHRTVNVDAKGLVEVSVDLAAKKANKIHSQLNSFSKATHDSRLRNLYNSCSKNYNDAIRNLEVAKSNLHSGAFKNIHAQVKDASEEIKNCEKVLGEASSDHAHIKKKSQDLEFRLNVVKITSDNLKKN</sequence>
<feature type="coiled-coil region" evidence="4">
    <location>
        <begin position="126"/>
        <end position="153"/>
    </location>
</feature>
<keyword evidence="4" id="KW-0175">Coiled coil</keyword>
<keyword evidence="2" id="KW-1015">Disulfide bond</keyword>
<evidence type="ECO:0000313" key="7">
    <source>
        <dbReference type="EMBL" id="PIN22705.1"/>
    </source>
</evidence>
<evidence type="ECO:0000256" key="5">
    <source>
        <dbReference type="SAM" id="SignalP"/>
    </source>
</evidence>
<dbReference type="CDD" id="cd15797">
    <property type="entry name" value="PMEI"/>
    <property type="match status" value="1"/>
</dbReference>
<dbReference type="SMART" id="SM00856">
    <property type="entry name" value="PMEI"/>
    <property type="match status" value="1"/>
</dbReference>
<organism evidence="7 8">
    <name type="scientific">Handroanthus impetiginosus</name>
    <dbReference type="NCBI Taxonomy" id="429701"/>
    <lineage>
        <taxon>Eukaryota</taxon>
        <taxon>Viridiplantae</taxon>
        <taxon>Streptophyta</taxon>
        <taxon>Embryophyta</taxon>
        <taxon>Tracheophyta</taxon>
        <taxon>Spermatophyta</taxon>
        <taxon>Magnoliopsida</taxon>
        <taxon>eudicotyledons</taxon>
        <taxon>Gunneridae</taxon>
        <taxon>Pentapetalae</taxon>
        <taxon>asterids</taxon>
        <taxon>lamiids</taxon>
        <taxon>Lamiales</taxon>
        <taxon>Bignoniaceae</taxon>
        <taxon>Crescentiina</taxon>
        <taxon>Tabebuia alliance</taxon>
        <taxon>Handroanthus</taxon>
    </lineage>
</organism>
<gene>
    <name evidence="7" type="ORF">CDL12_04579</name>
</gene>
<keyword evidence="1 5" id="KW-0732">Signal</keyword>
<evidence type="ECO:0000256" key="3">
    <source>
        <dbReference type="ARBA" id="ARBA00038471"/>
    </source>
</evidence>
<evidence type="ECO:0000259" key="6">
    <source>
        <dbReference type="SMART" id="SM00856"/>
    </source>
</evidence>
<protein>
    <recommendedName>
        <fullName evidence="6">Pectinesterase inhibitor domain-containing protein</fullName>
    </recommendedName>
</protein>
<dbReference type="AlphaFoldDB" id="A0A2G9HYW6"/>
<dbReference type="SUPFAM" id="SSF101148">
    <property type="entry name" value="Plant invertase/pectin methylesterase inhibitor"/>
    <property type="match status" value="1"/>
</dbReference>
<feature type="chain" id="PRO_5013748734" description="Pectinesterase inhibitor domain-containing protein" evidence="5">
    <location>
        <begin position="21"/>
        <end position="181"/>
    </location>
</feature>
<dbReference type="InterPro" id="IPR034086">
    <property type="entry name" value="PMEI_plant"/>
</dbReference>
<dbReference type="InterPro" id="IPR052421">
    <property type="entry name" value="PCW_Enzyme_Inhibitor"/>
</dbReference>